<comment type="caution">
    <text evidence="2">The sequence shown here is derived from an EMBL/GenBank/DDBJ whole genome shotgun (WGS) entry which is preliminary data.</text>
</comment>
<keyword evidence="1" id="KW-1133">Transmembrane helix</keyword>
<dbReference type="Proteomes" id="UP001236723">
    <property type="component" value="Unassembled WGS sequence"/>
</dbReference>
<keyword evidence="1" id="KW-0472">Membrane</keyword>
<proteinExistence type="predicted"/>
<evidence type="ECO:0000313" key="3">
    <source>
        <dbReference type="Proteomes" id="UP001236723"/>
    </source>
</evidence>
<evidence type="ECO:0000256" key="1">
    <source>
        <dbReference type="SAM" id="Phobius"/>
    </source>
</evidence>
<name>A0ABU0DPG1_9BACI</name>
<keyword evidence="3" id="KW-1185">Reference proteome</keyword>
<protein>
    <recommendedName>
        <fullName evidence="4">Pore-forming protein</fullName>
    </recommendedName>
</protein>
<sequence>MVYRAWPYLWVAILGLILLITVGFELARGIVDPIKISVIVVFFLNIFINFKLKLDAETITYEIYYINFRVHQKVVHVEDIQEIRFKRVGWKQSSAKIILPGKLNIRVVAFKPKEVYQTLDEYDVPKHKSEDYLVLEKFAGREG</sequence>
<keyword evidence="1" id="KW-0812">Transmembrane</keyword>
<gene>
    <name evidence="2" type="ORF">J2R98_000110</name>
</gene>
<evidence type="ECO:0000313" key="2">
    <source>
        <dbReference type="EMBL" id="MDQ0350307.1"/>
    </source>
</evidence>
<feature type="transmembrane region" description="Helical" evidence="1">
    <location>
        <begin position="34"/>
        <end position="52"/>
    </location>
</feature>
<organism evidence="2 3">
    <name type="scientific">Alkalibacillus filiformis</name>
    <dbReference type="NCBI Taxonomy" id="200990"/>
    <lineage>
        <taxon>Bacteria</taxon>
        <taxon>Bacillati</taxon>
        <taxon>Bacillota</taxon>
        <taxon>Bacilli</taxon>
        <taxon>Bacillales</taxon>
        <taxon>Bacillaceae</taxon>
        <taxon>Alkalibacillus</taxon>
    </lineage>
</organism>
<feature type="transmembrane region" description="Helical" evidence="1">
    <location>
        <begin position="6"/>
        <end position="27"/>
    </location>
</feature>
<reference evidence="2 3" key="1">
    <citation type="submission" date="2023-07" db="EMBL/GenBank/DDBJ databases">
        <title>Genomic Encyclopedia of Type Strains, Phase IV (KMG-IV): sequencing the most valuable type-strain genomes for metagenomic binning, comparative biology and taxonomic classification.</title>
        <authorList>
            <person name="Goeker M."/>
        </authorList>
    </citation>
    <scope>NUCLEOTIDE SEQUENCE [LARGE SCALE GENOMIC DNA]</scope>
    <source>
        <strain evidence="2 3">DSM 15448</strain>
    </source>
</reference>
<dbReference type="EMBL" id="JAUSUP010000001">
    <property type="protein sequence ID" value="MDQ0350307.1"/>
    <property type="molecule type" value="Genomic_DNA"/>
</dbReference>
<evidence type="ECO:0008006" key="4">
    <source>
        <dbReference type="Google" id="ProtNLM"/>
    </source>
</evidence>
<dbReference type="RefSeq" id="WP_307065055.1">
    <property type="nucleotide sequence ID" value="NZ_JAUSUP010000001.1"/>
</dbReference>
<accession>A0ABU0DPG1</accession>